<evidence type="ECO:0000256" key="2">
    <source>
        <dbReference type="SAM" id="MobiDB-lite"/>
    </source>
</evidence>
<dbReference type="Pfam" id="PF00956">
    <property type="entry name" value="NAP"/>
    <property type="match status" value="1"/>
</dbReference>
<proteinExistence type="inferred from homology"/>
<organism evidence="3 4">
    <name type="scientific">Myotis lucifugus</name>
    <name type="common">Little brown bat</name>
    <dbReference type="NCBI Taxonomy" id="59463"/>
    <lineage>
        <taxon>Eukaryota</taxon>
        <taxon>Metazoa</taxon>
        <taxon>Chordata</taxon>
        <taxon>Craniata</taxon>
        <taxon>Vertebrata</taxon>
        <taxon>Euteleostomi</taxon>
        <taxon>Mammalia</taxon>
        <taxon>Eutheria</taxon>
        <taxon>Laurasiatheria</taxon>
        <taxon>Chiroptera</taxon>
        <taxon>Yangochiroptera</taxon>
        <taxon>Vespertilionidae</taxon>
        <taxon>Myotis</taxon>
    </lineage>
</organism>
<reference evidence="3" key="2">
    <citation type="submission" date="2025-08" db="UniProtKB">
        <authorList>
            <consortium name="Ensembl"/>
        </authorList>
    </citation>
    <scope>IDENTIFICATION</scope>
</reference>
<dbReference type="HOGENOM" id="CLU_133891_0_0_1"/>
<accession>G1Q388</accession>
<dbReference type="GO" id="GO:0006334">
    <property type="term" value="P:nucleosome assembly"/>
    <property type="evidence" value="ECO:0007669"/>
    <property type="project" value="InterPro"/>
</dbReference>
<feature type="compositionally biased region" description="Acidic residues" evidence="2">
    <location>
        <begin position="111"/>
        <end position="136"/>
    </location>
</feature>
<keyword evidence="4" id="KW-1185">Reference proteome</keyword>
<dbReference type="eggNOG" id="KOG1507">
    <property type="taxonomic scope" value="Eukaryota"/>
</dbReference>
<dbReference type="Gene3D" id="1.20.5.1500">
    <property type="match status" value="1"/>
</dbReference>
<dbReference type="EMBL" id="AAPE02007756">
    <property type="status" value="NOT_ANNOTATED_CDS"/>
    <property type="molecule type" value="Genomic_DNA"/>
</dbReference>
<gene>
    <name evidence="3" type="primary">NAP1L5</name>
</gene>
<reference evidence="3 4" key="1">
    <citation type="journal article" date="2011" name="Nature">
        <title>A high-resolution map of human evolutionary constraint using 29 mammals.</title>
        <authorList>
            <person name="Lindblad-Toh K."/>
            <person name="Garber M."/>
            <person name="Zuk O."/>
            <person name="Lin M.F."/>
            <person name="Parker B.J."/>
            <person name="Washietl S."/>
            <person name="Kheradpour P."/>
            <person name="Ernst J."/>
            <person name="Jordan G."/>
            <person name="Mauceli E."/>
            <person name="Ward L.D."/>
            <person name="Lowe C.B."/>
            <person name="Holloway A.K."/>
            <person name="Clamp M."/>
            <person name="Gnerre S."/>
            <person name="Alfoldi J."/>
            <person name="Beal K."/>
            <person name="Chang J."/>
            <person name="Clawson H."/>
            <person name="Cuff J."/>
            <person name="Di Palma F."/>
            <person name="Fitzgerald S."/>
            <person name="Flicek P."/>
            <person name="Guttman M."/>
            <person name="Hubisz M.J."/>
            <person name="Jaffe D.B."/>
            <person name="Jungreis I."/>
            <person name="Kent W.J."/>
            <person name="Kostka D."/>
            <person name="Lara M."/>
            <person name="Martins A.L."/>
            <person name="Massingham T."/>
            <person name="Moltke I."/>
            <person name="Raney B.J."/>
            <person name="Rasmussen M.D."/>
            <person name="Robinson J."/>
            <person name="Stark A."/>
            <person name="Vilella A.J."/>
            <person name="Wen J."/>
            <person name="Xie X."/>
            <person name="Zody M.C."/>
            <person name="Baldwin J."/>
            <person name="Bloom T."/>
            <person name="Chin C.W."/>
            <person name="Heiman D."/>
            <person name="Nicol R."/>
            <person name="Nusbaum C."/>
            <person name="Young S."/>
            <person name="Wilkinson J."/>
            <person name="Worley K.C."/>
            <person name="Kovar C.L."/>
            <person name="Muzny D.M."/>
            <person name="Gibbs R.A."/>
            <person name="Cree A."/>
            <person name="Dihn H.H."/>
            <person name="Fowler G."/>
            <person name="Jhangiani S."/>
            <person name="Joshi V."/>
            <person name="Lee S."/>
            <person name="Lewis L.R."/>
            <person name="Nazareth L.V."/>
            <person name="Okwuonu G."/>
            <person name="Santibanez J."/>
            <person name="Warren W.C."/>
            <person name="Mardis E.R."/>
            <person name="Weinstock G.M."/>
            <person name="Wilson R.K."/>
            <person name="Delehaunty K."/>
            <person name="Dooling D."/>
            <person name="Fronik C."/>
            <person name="Fulton L."/>
            <person name="Fulton B."/>
            <person name="Graves T."/>
            <person name="Minx P."/>
            <person name="Sodergren E."/>
            <person name="Birney E."/>
            <person name="Margulies E.H."/>
            <person name="Herrero J."/>
            <person name="Green E.D."/>
            <person name="Haussler D."/>
            <person name="Siepel A."/>
            <person name="Goldman N."/>
            <person name="Pollard K.S."/>
            <person name="Pedersen J.S."/>
            <person name="Lander E.S."/>
            <person name="Kellis M."/>
        </authorList>
    </citation>
    <scope>NUCLEOTIDE SEQUENCE [LARGE SCALE GENOMIC DNA]</scope>
</reference>
<dbReference type="SUPFAM" id="SSF143113">
    <property type="entry name" value="NAP-like"/>
    <property type="match status" value="1"/>
</dbReference>
<dbReference type="Proteomes" id="UP000001074">
    <property type="component" value="Unassembled WGS sequence"/>
</dbReference>
<feature type="compositionally biased region" description="Gly residues" evidence="2">
    <location>
        <begin position="26"/>
        <end position="37"/>
    </location>
</feature>
<dbReference type="Ensembl" id="ENSMLUT00000012260.2">
    <property type="protein sequence ID" value="ENSMLUP00000018171.1"/>
    <property type="gene ID" value="ENSMLUG00000012266.2"/>
</dbReference>
<dbReference type="AlphaFoldDB" id="G1Q388"/>
<dbReference type="OMA" id="ATKPKND"/>
<dbReference type="STRING" id="59463.ENSMLUP00000018171"/>
<reference evidence="3" key="3">
    <citation type="submission" date="2025-09" db="UniProtKB">
        <authorList>
            <consortium name="Ensembl"/>
        </authorList>
    </citation>
    <scope>IDENTIFICATION</scope>
</reference>
<evidence type="ECO:0000256" key="1">
    <source>
        <dbReference type="ARBA" id="ARBA00009947"/>
    </source>
</evidence>
<feature type="region of interest" description="Disordered" evidence="2">
    <location>
        <begin position="111"/>
        <end position="152"/>
    </location>
</feature>
<dbReference type="InParanoid" id="G1Q388"/>
<dbReference type="InterPro" id="IPR037231">
    <property type="entry name" value="NAP-like_sf"/>
</dbReference>
<dbReference type="FunCoup" id="G1Q388">
    <property type="interactions" value="168"/>
</dbReference>
<dbReference type="InterPro" id="IPR002164">
    <property type="entry name" value="NAP_family"/>
</dbReference>
<evidence type="ECO:0000313" key="4">
    <source>
        <dbReference type="Proteomes" id="UP000001074"/>
    </source>
</evidence>
<name>G1Q388_MYOLU</name>
<feature type="region of interest" description="Disordered" evidence="2">
    <location>
        <begin position="1"/>
        <end position="52"/>
    </location>
</feature>
<dbReference type="GO" id="GO:0005634">
    <property type="term" value="C:nucleus"/>
    <property type="evidence" value="ECO:0007669"/>
    <property type="project" value="InterPro"/>
</dbReference>
<evidence type="ECO:0000313" key="3">
    <source>
        <dbReference type="Ensembl" id="ENSMLUP00000018171.1"/>
    </source>
</evidence>
<protein>
    <submittedName>
        <fullName evidence="3">Nucleosome assembly protein 1 like 5</fullName>
    </submittedName>
</protein>
<dbReference type="GeneTree" id="ENSGT00730000111564"/>
<sequence length="152" mass="16139">QMPGSRPGPRAVRAGSRQRQGVAACRGGGVMAKGGAEGPETPAKKAPKPKNAFLESLPNSVKCRSLALKTLQKRCDKIEAKFDKEFQALGKKYNDIYKPLLAKFQELTGEMEGDASTLEGDEGYEEEEAAAEEGETEGSVAAKNEGPNSAVP</sequence>
<comment type="similarity">
    <text evidence="1">Belongs to the nucleosome assembly protein (NAP) family.</text>
</comment>
<dbReference type="FunFam" id="1.20.5.1500:FF:000001">
    <property type="entry name" value="Nucleosome assembly protein 1-like 1"/>
    <property type="match status" value="1"/>
</dbReference>